<feature type="region of interest" description="Disordered" evidence="1">
    <location>
        <begin position="12"/>
        <end position="50"/>
    </location>
</feature>
<dbReference type="RefSeq" id="XP_002732725.1">
    <property type="nucleotide sequence ID" value="XM_002732679.2"/>
</dbReference>
<dbReference type="InterPro" id="IPR017248">
    <property type="entry name" value="HAX-1"/>
</dbReference>
<reference evidence="3" key="1">
    <citation type="submission" date="2025-08" db="UniProtKB">
        <authorList>
            <consortium name="RefSeq"/>
        </authorList>
    </citation>
    <scope>IDENTIFICATION</scope>
    <source>
        <tissue evidence="3">Testes</tissue>
    </source>
</reference>
<feature type="region of interest" description="Disordered" evidence="1">
    <location>
        <begin position="94"/>
        <end position="128"/>
    </location>
</feature>
<organism evidence="2 3">
    <name type="scientific">Saccoglossus kowalevskii</name>
    <name type="common">Acorn worm</name>
    <dbReference type="NCBI Taxonomy" id="10224"/>
    <lineage>
        <taxon>Eukaryota</taxon>
        <taxon>Metazoa</taxon>
        <taxon>Hemichordata</taxon>
        <taxon>Enteropneusta</taxon>
        <taxon>Harrimaniidae</taxon>
        <taxon>Saccoglossus</taxon>
    </lineage>
</organism>
<proteinExistence type="predicted"/>
<evidence type="ECO:0000256" key="1">
    <source>
        <dbReference type="SAM" id="MobiDB-lite"/>
    </source>
</evidence>
<feature type="compositionally biased region" description="Basic and acidic residues" evidence="1">
    <location>
        <begin position="153"/>
        <end position="164"/>
    </location>
</feature>
<dbReference type="PANTHER" id="PTHR14938">
    <property type="entry name" value="HCLS1-ASSOCIATED PROTEIN X-1"/>
    <property type="match status" value="1"/>
</dbReference>
<sequence length="274" mass="31920">MNFHDFVGRLFGFSNHRSPPRQYPVDDDDDDDPGAFGFYGDSDEDHDDNDQSIFFGDSNPDFFSETDDIFRHFEKHFHDMFKNFGFAEFPPMNLPSIGGPERPKDDSGSLRDKMLKPGAERKEYNRKSFEDRQSPLYKEWKWDWPYRLPRSHPHTDEKRDRDLDSEVSSGNLNDLLPNVKEDKVIEPRIPERRSYFRSVSVRTVRKPDGTVEERRTVKDEHGNVETTVTKTEGGASGFHVIKPEKPNVYGRDIIREPLIPDGTKSIFEKLFGSR</sequence>
<name>A0ABM0GLR5_SACKO</name>
<dbReference type="GeneID" id="100368977"/>
<dbReference type="Proteomes" id="UP000694865">
    <property type="component" value="Unplaced"/>
</dbReference>
<evidence type="ECO:0000313" key="2">
    <source>
        <dbReference type="Proteomes" id="UP000694865"/>
    </source>
</evidence>
<protein>
    <submittedName>
        <fullName evidence="3">HCLS1-associated protein X-1-like</fullName>
    </submittedName>
</protein>
<keyword evidence="2" id="KW-1185">Reference proteome</keyword>
<evidence type="ECO:0000313" key="3">
    <source>
        <dbReference type="RefSeq" id="XP_002732725.1"/>
    </source>
</evidence>
<gene>
    <name evidence="3" type="primary">LOC100368977</name>
</gene>
<feature type="compositionally biased region" description="Basic and acidic residues" evidence="1">
    <location>
        <begin position="101"/>
        <end position="128"/>
    </location>
</feature>
<dbReference type="PANTHER" id="PTHR14938:SF2">
    <property type="entry name" value="HCLS1-ASSOCIATED PROTEIN X-1"/>
    <property type="match status" value="1"/>
</dbReference>
<accession>A0ABM0GLR5</accession>
<feature type="compositionally biased region" description="Acidic residues" evidence="1">
    <location>
        <begin position="41"/>
        <end position="50"/>
    </location>
</feature>
<feature type="region of interest" description="Disordered" evidence="1">
    <location>
        <begin position="151"/>
        <end position="175"/>
    </location>
</feature>